<sequence>MPPNCNLRIYSATKDAIVPTTVVQMSATGWNVQNLAPPTKHSDTKIRNSGIIRNDQEDERWNRCREITFRRMTGTEDSRRSLPISRSWKPCSRCNEIWKPCSRCINVWKPWNRRYHVWKPSKVRQPLLRSKPDCC</sequence>
<name>A0A2G5SZH9_9PELO</name>
<proteinExistence type="predicted"/>
<organism evidence="1 2">
    <name type="scientific">Caenorhabditis nigoni</name>
    <dbReference type="NCBI Taxonomy" id="1611254"/>
    <lineage>
        <taxon>Eukaryota</taxon>
        <taxon>Metazoa</taxon>
        <taxon>Ecdysozoa</taxon>
        <taxon>Nematoda</taxon>
        <taxon>Chromadorea</taxon>
        <taxon>Rhabditida</taxon>
        <taxon>Rhabditina</taxon>
        <taxon>Rhabditomorpha</taxon>
        <taxon>Rhabditoidea</taxon>
        <taxon>Rhabditidae</taxon>
        <taxon>Peloderinae</taxon>
        <taxon>Caenorhabditis</taxon>
    </lineage>
</organism>
<evidence type="ECO:0000313" key="2">
    <source>
        <dbReference type="Proteomes" id="UP000230233"/>
    </source>
</evidence>
<keyword evidence="2" id="KW-1185">Reference proteome</keyword>
<accession>A0A2G5SZH9</accession>
<dbReference type="EMBL" id="PDUG01000006">
    <property type="protein sequence ID" value="PIC20251.1"/>
    <property type="molecule type" value="Genomic_DNA"/>
</dbReference>
<gene>
    <name evidence="1" type="primary">Cnig_chr_X.g25512</name>
    <name evidence="1" type="ORF">B9Z55_025512</name>
</gene>
<protein>
    <submittedName>
        <fullName evidence="1">Uncharacterized protein</fullName>
    </submittedName>
</protein>
<reference evidence="2" key="1">
    <citation type="submission" date="2017-10" db="EMBL/GenBank/DDBJ databases">
        <title>Rapid genome shrinkage in a self-fertile nematode reveals novel sperm competition proteins.</title>
        <authorList>
            <person name="Yin D."/>
            <person name="Schwarz E.M."/>
            <person name="Thomas C.G."/>
            <person name="Felde R.L."/>
            <person name="Korf I.F."/>
            <person name="Cutter A.D."/>
            <person name="Schartner C.M."/>
            <person name="Ralston E.J."/>
            <person name="Meyer B.J."/>
            <person name="Haag E.S."/>
        </authorList>
    </citation>
    <scope>NUCLEOTIDE SEQUENCE [LARGE SCALE GENOMIC DNA]</scope>
    <source>
        <strain evidence="2">JU1422</strain>
    </source>
</reference>
<dbReference type="AlphaFoldDB" id="A0A2G5SZH9"/>
<dbReference type="Proteomes" id="UP000230233">
    <property type="component" value="Chromosome X"/>
</dbReference>
<comment type="caution">
    <text evidence="1">The sequence shown here is derived from an EMBL/GenBank/DDBJ whole genome shotgun (WGS) entry which is preliminary data.</text>
</comment>
<evidence type="ECO:0000313" key="1">
    <source>
        <dbReference type="EMBL" id="PIC20251.1"/>
    </source>
</evidence>